<dbReference type="AlphaFoldDB" id="A0A8X6PB80"/>
<keyword evidence="3" id="KW-1185">Reference proteome</keyword>
<dbReference type="Proteomes" id="UP000887013">
    <property type="component" value="Unassembled WGS sequence"/>
</dbReference>
<feature type="non-terminal residue" evidence="2">
    <location>
        <position position="1"/>
    </location>
</feature>
<proteinExistence type="predicted"/>
<dbReference type="EMBL" id="BMAW01019080">
    <property type="protein sequence ID" value="GFT61523.1"/>
    <property type="molecule type" value="Genomic_DNA"/>
</dbReference>
<sequence length="95" mass="11289">NVLQVWHSGDNYYRPLFTTESELSQLLSRFVILRVREQRVTTQASNRMVKRFHRHLKDSSRCHATEWWTNILPVVPLVIHSFLKEALVVYLAELL</sequence>
<evidence type="ECO:0000313" key="3">
    <source>
        <dbReference type="Proteomes" id="UP000887013"/>
    </source>
</evidence>
<comment type="caution">
    <text evidence="2">The sequence shown here is derived from an EMBL/GenBank/DDBJ whole genome shotgun (WGS) entry which is preliminary data.</text>
</comment>
<protein>
    <submittedName>
        <fullName evidence="2">Uncharacterized protein</fullName>
    </submittedName>
</protein>
<gene>
    <name evidence="2" type="ORF">NPIL_317341</name>
    <name evidence="1" type="ORF">NPIL_664071</name>
</gene>
<accession>A0A8X6PB80</accession>
<name>A0A8X6PB80_NEPPI</name>
<evidence type="ECO:0000313" key="1">
    <source>
        <dbReference type="EMBL" id="GFT36992.1"/>
    </source>
</evidence>
<dbReference type="EMBL" id="BMAW01062689">
    <property type="protein sequence ID" value="GFT36992.1"/>
    <property type="molecule type" value="Genomic_DNA"/>
</dbReference>
<organism evidence="2 3">
    <name type="scientific">Nephila pilipes</name>
    <name type="common">Giant wood spider</name>
    <name type="synonym">Nephila maculata</name>
    <dbReference type="NCBI Taxonomy" id="299642"/>
    <lineage>
        <taxon>Eukaryota</taxon>
        <taxon>Metazoa</taxon>
        <taxon>Ecdysozoa</taxon>
        <taxon>Arthropoda</taxon>
        <taxon>Chelicerata</taxon>
        <taxon>Arachnida</taxon>
        <taxon>Araneae</taxon>
        <taxon>Araneomorphae</taxon>
        <taxon>Entelegynae</taxon>
        <taxon>Araneoidea</taxon>
        <taxon>Nephilidae</taxon>
        <taxon>Nephila</taxon>
    </lineage>
</organism>
<evidence type="ECO:0000313" key="2">
    <source>
        <dbReference type="EMBL" id="GFT61523.1"/>
    </source>
</evidence>
<reference evidence="2" key="1">
    <citation type="submission" date="2020-08" db="EMBL/GenBank/DDBJ databases">
        <title>Multicomponent nature underlies the extraordinary mechanical properties of spider dragline silk.</title>
        <authorList>
            <person name="Kono N."/>
            <person name="Nakamura H."/>
            <person name="Mori M."/>
            <person name="Yoshida Y."/>
            <person name="Ohtoshi R."/>
            <person name="Malay A.D."/>
            <person name="Moran D.A.P."/>
            <person name="Tomita M."/>
            <person name="Numata K."/>
            <person name="Arakawa K."/>
        </authorList>
    </citation>
    <scope>NUCLEOTIDE SEQUENCE</scope>
</reference>